<protein>
    <submittedName>
        <fullName evidence="2">Uncharacterized protein</fullName>
    </submittedName>
</protein>
<accession>A0A1A9ZA66</accession>
<dbReference type="Proteomes" id="UP000092445">
    <property type="component" value="Unassembled WGS sequence"/>
</dbReference>
<keyword evidence="1" id="KW-0472">Membrane</keyword>
<feature type="transmembrane region" description="Helical" evidence="1">
    <location>
        <begin position="142"/>
        <end position="162"/>
    </location>
</feature>
<dbReference type="AlphaFoldDB" id="A0A1A9ZA66"/>
<evidence type="ECO:0000313" key="3">
    <source>
        <dbReference type="Proteomes" id="UP000092445"/>
    </source>
</evidence>
<keyword evidence="1" id="KW-0812">Transmembrane</keyword>
<keyword evidence="1" id="KW-1133">Transmembrane helix</keyword>
<reference evidence="2" key="2">
    <citation type="submission" date="2020-05" db="UniProtKB">
        <authorList>
            <consortium name="EnsemblMetazoa"/>
        </authorList>
    </citation>
    <scope>IDENTIFICATION</scope>
    <source>
        <strain evidence="2">IAEA</strain>
    </source>
</reference>
<sequence length="167" mass="19283">MQSTKSLTHETKNNKLFKSALYGPEKATVDELKAALITLNISQIEEEETFKTQYSNCWRNALKHEYEALEKFGTWTIEDWLNHINVIGSKYLVLREMSMIHSLNLRSSTTIILIAPTKPKRPLVNAARGQLHSLILAYQLDYTAYFLILIFLRLTLILLTTIDRLTL</sequence>
<organism evidence="2 3">
    <name type="scientific">Glossina pallidipes</name>
    <name type="common">Tsetse fly</name>
    <dbReference type="NCBI Taxonomy" id="7398"/>
    <lineage>
        <taxon>Eukaryota</taxon>
        <taxon>Metazoa</taxon>
        <taxon>Ecdysozoa</taxon>
        <taxon>Arthropoda</taxon>
        <taxon>Hexapoda</taxon>
        <taxon>Insecta</taxon>
        <taxon>Pterygota</taxon>
        <taxon>Neoptera</taxon>
        <taxon>Endopterygota</taxon>
        <taxon>Diptera</taxon>
        <taxon>Brachycera</taxon>
        <taxon>Muscomorpha</taxon>
        <taxon>Hippoboscoidea</taxon>
        <taxon>Glossinidae</taxon>
        <taxon>Glossina</taxon>
    </lineage>
</organism>
<dbReference type="EnsemblMetazoa" id="GPAI008352-RA">
    <property type="protein sequence ID" value="GPAI008352-PA"/>
    <property type="gene ID" value="GPAI008352"/>
</dbReference>
<dbReference type="VEuPathDB" id="VectorBase:GPAI008352"/>
<name>A0A1A9ZA66_GLOPL</name>
<proteinExistence type="predicted"/>
<evidence type="ECO:0000313" key="2">
    <source>
        <dbReference type="EnsemblMetazoa" id="GPAI008352-PA"/>
    </source>
</evidence>
<reference evidence="3" key="1">
    <citation type="submission" date="2014-03" db="EMBL/GenBank/DDBJ databases">
        <authorList>
            <person name="Aksoy S."/>
            <person name="Warren W."/>
            <person name="Wilson R.K."/>
        </authorList>
    </citation>
    <scope>NUCLEOTIDE SEQUENCE [LARGE SCALE GENOMIC DNA]</scope>
    <source>
        <strain evidence="3">IAEA</strain>
    </source>
</reference>
<evidence type="ECO:0000256" key="1">
    <source>
        <dbReference type="SAM" id="Phobius"/>
    </source>
</evidence>
<keyword evidence="3" id="KW-1185">Reference proteome</keyword>